<organism evidence="2">
    <name type="scientific">marine sediment metagenome</name>
    <dbReference type="NCBI Taxonomy" id="412755"/>
    <lineage>
        <taxon>unclassified sequences</taxon>
        <taxon>metagenomes</taxon>
        <taxon>ecological metagenomes</taxon>
    </lineage>
</organism>
<dbReference type="EMBL" id="BARS01008702">
    <property type="protein sequence ID" value="GAF82606.1"/>
    <property type="molecule type" value="Genomic_DNA"/>
</dbReference>
<dbReference type="InterPro" id="IPR001093">
    <property type="entry name" value="IMP_DH_GMPRt"/>
</dbReference>
<feature type="non-terminal residue" evidence="2">
    <location>
        <position position="108"/>
    </location>
</feature>
<name>X0T5J9_9ZZZZ</name>
<sequence length="108" mass="11965">MAFFIGRDRKARWSYGFDDVALVPGMLTLNPNEIDVSWKIRDAKFDIPIIASAMDGVVDVKFAVEMGRLGGLAVLNLEGVQTRYKNPDEIIRKIVGAKPAESTRIIQG</sequence>
<feature type="domain" description="IMP dehydrogenase/GMP reductase" evidence="1">
    <location>
        <begin position="15"/>
        <end position="76"/>
    </location>
</feature>
<accession>X0T5J9</accession>
<evidence type="ECO:0000313" key="2">
    <source>
        <dbReference type="EMBL" id="GAF82606.1"/>
    </source>
</evidence>
<proteinExistence type="predicted"/>
<evidence type="ECO:0000259" key="1">
    <source>
        <dbReference type="Pfam" id="PF00478"/>
    </source>
</evidence>
<gene>
    <name evidence="2" type="ORF">S01H1_16530</name>
</gene>
<dbReference type="GO" id="GO:0003824">
    <property type="term" value="F:catalytic activity"/>
    <property type="evidence" value="ECO:0007669"/>
    <property type="project" value="InterPro"/>
</dbReference>
<comment type="caution">
    <text evidence="2">The sequence shown here is derived from an EMBL/GenBank/DDBJ whole genome shotgun (WGS) entry which is preliminary data.</text>
</comment>
<dbReference type="InterPro" id="IPR013785">
    <property type="entry name" value="Aldolase_TIM"/>
</dbReference>
<reference evidence="2" key="1">
    <citation type="journal article" date="2014" name="Front. Microbiol.">
        <title>High frequency of phylogenetically diverse reductive dehalogenase-homologous genes in deep subseafloor sedimentary metagenomes.</title>
        <authorList>
            <person name="Kawai M."/>
            <person name="Futagami T."/>
            <person name="Toyoda A."/>
            <person name="Takaki Y."/>
            <person name="Nishi S."/>
            <person name="Hori S."/>
            <person name="Arai W."/>
            <person name="Tsubouchi T."/>
            <person name="Morono Y."/>
            <person name="Uchiyama I."/>
            <person name="Ito T."/>
            <person name="Fujiyama A."/>
            <person name="Inagaki F."/>
            <person name="Takami H."/>
        </authorList>
    </citation>
    <scope>NUCLEOTIDE SEQUENCE</scope>
    <source>
        <strain evidence="2">Expedition CK06-06</strain>
    </source>
</reference>
<dbReference type="Gene3D" id="3.20.20.70">
    <property type="entry name" value="Aldolase class I"/>
    <property type="match status" value="1"/>
</dbReference>
<protein>
    <recommendedName>
        <fullName evidence="1">IMP dehydrogenase/GMP reductase domain-containing protein</fullName>
    </recommendedName>
</protein>
<dbReference type="SUPFAM" id="SSF51412">
    <property type="entry name" value="Inosine monophosphate dehydrogenase (IMPDH)"/>
    <property type="match status" value="1"/>
</dbReference>
<dbReference type="AlphaFoldDB" id="X0T5J9"/>
<dbReference type="Pfam" id="PF00478">
    <property type="entry name" value="IMPDH"/>
    <property type="match status" value="1"/>
</dbReference>